<dbReference type="Pfam" id="PF00320">
    <property type="entry name" value="GATA"/>
    <property type="match status" value="1"/>
</dbReference>
<dbReference type="AlphaFoldDB" id="A0A7J7MEA1"/>
<dbReference type="GO" id="GO:0006355">
    <property type="term" value="P:regulation of DNA-templated transcription"/>
    <property type="evidence" value="ECO:0007669"/>
    <property type="project" value="InterPro"/>
</dbReference>
<proteinExistence type="predicted"/>
<dbReference type="PANTHER" id="PTHR46855:SF1">
    <property type="entry name" value="GATA TRANSCRIPTION FACTOR 26"/>
    <property type="match status" value="1"/>
</dbReference>
<sequence length="174" mass="19218">MGEVPNSKGEILEKRGIFCKGNKNGVIHNDTGTPLWRSGPFEKPILCNACGSRYRSRGTLANYTPKAYVRALAPLQSNNNRNFRDYKVQTAKKPTNWQIRKVHSEESIEDKVAVSPYYSCPSGFQDGTSNGSSSGSASSVSGSHIQLESMDWNAAGYPHNIENYFITNLLIVQV</sequence>
<dbReference type="InterPro" id="IPR044589">
    <property type="entry name" value="GATA26/27"/>
</dbReference>
<dbReference type="PANTHER" id="PTHR46855">
    <property type="entry name" value="OSJNBB0038F03.10 PROTEIN"/>
    <property type="match status" value="1"/>
</dbReference>
<comment type="caution">
    <text evidence="2">The sequence shown here is derived from an EMBL/GenBank/DDBJ whole genome shotgun (WGS) entry which is preliminary data.</text>
</comment>
<organism evidence="2 3">
    <name type="scientific">Kingdonia uniflora</name>
    <dbReference type="NCBI Taxonomy" id="39325"/>
    <lineage>
        <taxon>Eukaryota</taxon>
        <taxon>Viridiplantae</taxon>
        <taxon>Streptophyta</taxon>
        <taxon>Embryophyta</taxon>
        <taxon>Tracheophyta</taxon>
        <taxon>Spermatophyta</taxon>
        <taxon>Magnoliopsida</taxon>
        <taxon>Ranunculales</taxon>
        <taxon>Circaeasteraceae</taxon>
        <taxon>Kingdonia</taxon>
    </lineage>
</organism>
<dbReference type="GO" id="GO:0008270">
    <property type="term" value="F:zinc ion binding"/>
    <property type="evidence" value="ECO:0007669"/>
    <property type="project" value="InterPro"/>
</dbReference>
<dbReference type="CDD" id="cd00202">
    <property type="entry name" value="ZnF_GATA"/>
    <property type="match status" value="1"/>
</dbReference>
<name>A0A7J7MEA1_9MAGN</name>
<dbReference type="SMART" id="SM00401">
    <property type="entry name" value="ZnF_GATA"/>
    <property type="match status" value="1"/>
</dbReference>
<reference evidence="2 3" key="1">
    <citation type="journal article" date="2020" name="IScience">
        <title>Genome Sequencing of the Endangered Kingdonia uniflora (Circaeasteraceae, Ranunculales) Reveals Potential Mechanisms of Evolutionary Specialization.</title>
        <authorList>
            <person name="Sun Y."/>
            <person name="Deng T."/>
            <person name="Zhang A."/>
            <person name="Moore M.J."/>
            <person name="Landis J.B."/>
            <person name="Lin N."/>
            <person name="Zhang H."/>
            <person name="Zhang X."/>
            <person name="Huang J."/>
            <person name="Zhang X."/>
            <person name="Sun H."/>
            <person name="Wang H."/>
        </authorList>
    </citation>
    <scope>NUCLEOTIDE SEQUENCE [LARGE SCALE GENOMIC DNA]</scope>
    <source>
        <strain evidence="2">TB1705</strain>
        <tissue evidence="2">Leaf</tissue>
    </source>
</reference>
<dbReference type="InterPro" id="IPR013088">
    <property type="entry name" value="Znf_NHR/GATA"/>
</dbReference>
<evidence type="ECO:0000313" key="2">
    <source>
        <dbReference type="EMBL" id="KAF6153216.1"/>
    </source>
</evidence>
<dbReference type="InterPro" id="IPR000679">
    <property type="entry name" value="Znf_GATA"/>
</dbReference>
<dbReference type="Proteomes" id="UP000541444">
    <property type="component" value="Unassembled WGS sequence"/>
</dbReference>
<dbReference type="SUPFAM" id="SSF57716">
    <property type="entry name" value="Glucocorticoid receptor-like (DNA-binding domain)"/>
    <property type="match status" value="1"/>
</dbReference>
<protein>
    <recommendedName>
        <fullName evidence="1">GATA-type domain-containing protein</fullName>
    </recommendedName>
</protein>
<accession>A0A7J7MEA1</accession>
<gene>
    <name evidence="2" type="ORF">GIB67_022094</name>
</gene>
<feature type="domain" description="GATA-type" evidence="1">
    <location>
        <begin position="24"/>
        <end position="82"/>
    </location>
</feature>
<dbReference type="OrthoDB" id="515401at2759"/>
<keyword evidence="3" id="KW-1185">Reference proteome</keyword>
<dbReference type="Gene3D" id="3.30.50.10">
    <property type="entry name" value="Erythroid Transcription Factor GATA-1, subunit A"/>
    <property type="match status" value="1"/>
</dbReference>
<dbReference type="EMBL" id="JACGCM010001579">
    <property type="protein sequence ID" value="KAF6153216.1"/>
    <property type="molecule type" value="Genomic_DNA"/>
</dbReference>
<evidence type="ECO:0000259" key="1">
    <source>
        <dbReference type="SMART" id="SM00401"/>
    </source>
</evidence>
<evidence type="ECO:0000313" key="3">
    <source>
        <dbReference type="Proteomes" id="UP000541444"/>
    </source>
</evidence>
<dbReference type="GO" id="GO:0043565">
    <property type="term" value="F:sequence-specific DNA binding"/>
    <property type="evidence" value="ECO:0007669"/>
    <property type="project" value="InterPro"/>
</dbReference>